<dbReference type="Proteomes" id="UP000193648">
    <property type="component" value="Unassembled WGS sequence"/>
</dbReference>
<feature type="compositionally biased region" description="Polar residues" evidence="1">
    <location>
        <begin position="1"/>
        <end position="18"/>
    </location>
</feature>
<name>A0A1Y2GU65_9FUNG</name>
<feature type="compositionally biased region" description="Low complexity" evidence="1">
    <location>
        <begin position="30"/>
        <end position="50"/>
    </location>
</feature>
<accession>A0A1Y2GU65</accession>
<proteinExistence type="predicted"/>
<feature type="region of interest" description="Disordered" evidence="1">
    <location>
        <begin position="75"/>
        <end position="94"/>
    </location>
</feature>
<feature type="region of interest" description="Disordered" evidence="1">
    <location>
        <begin position="1"/>
        <end position="61"/>
    </location>
</feature>
<dbReference type="GeneID" id="33571728"/>
<comment type="caution">
    <text evidence="2">The sequence shown here is derived from an EMBL/GenBank/DDBJ whole genome shotgun (WGS) entry which is preliminary data.</text>
</comment>
<organism evidence="2 3">
    <name type="scientific">Lobosporangium transversale</name>
    <dbReference type="NCBI Taxonomy" id="64571"/>
    <lineage>
        <taxon>Eukaryota</taxon>
        <taxon>Fungi</taxon>
        <taxon>Fungi incertae sedis</taxon>
        <taxon>Mucoromycota</taxon>
        <taxon>Mortierellomycotina</taxon>
        <taxon>Mortierellomycetes</taxon>
        <taxon>Mortierellales</taxon>
        <taxon>Mortierellaceae</taxon>
        <taxon>Lobosporangium</taxon>
    </lineage>
</organism>
<evidence type="ECO:0000313" key="2">
    <source>
        <dbReference type="EMBL" id="ORZ23789.1"/>
    </source>
</evidence>
<reference evidence="2 3" key="1">
    <citation type="submission" date="2016-07" db="EMBL/GenBank/DDBJ databases">
        <title>Pervasive Adenine N6-methylation of Active Genes in Fungi.</title>
        <authorList>
            <consortium name="DOE Joint Genome Institute"/>
            <person name="Mondo S.J."/>
            <person name="Dannebaum R.O."/>
            <person name="Kuo R.C."/>
            <person name="Labutti K."/>
            <person name="Haridas S."/>
            <person name="Kuo A."/>
            <person name="Salamov A."/>
            <person name="Ahrendt S.R."/>
            <person name="Lipzen A."/>
            <person name="Sullivan W."/>
            <person name="Andreopoulos W.B."/>
            <person name="Clum A."/>
            <person name="Lindquist E."/>
            <person name="Daum C."/>
            <person name="Ramamoorthy G.K."/>
            <person name="Gryganskyi A."/>
            <person name="Culley D."/>
            <person name="Magnuson J.K."/>
            <person name="James T.Y."/>
            <person name="O'Malley M.A."/>
            <person name="Stajich J.E."/>
            <person name="Spatafora J.W."/>
            <person name="Visel A."/>
            <person name="Grigoriev I.V."/>
        </authorList>
    </citation>
    <scope>NUCLEOTIDE SEQUENCE [LARGE SCALE GENOMIC DNA]</scope>
    <source>
        <strain evidence="2 3">NRRL 3116</strain>
    </source>
</reference>
<gene>
    <name evidence="2" type="ORF">BCR41DRAFT_420345</name>
</gene>
<evidence type="ECO:0000256" key="1">
    <source>
        <dbReference type="SAM" id="MobiDB-lite"/>
    </source>
</evidence>
<dbReference type="RefSeq" id="XP_021883603.1">
    <property type="nucleotide sequence ID" value="XM_022029885.1"/>
</dbReference>
<keyword evidence="3" id="KW-1185">Reference proteome</keyword>
<evidence type="ECO:0008006" key="4">
    <source>
        <dbReference type="Google" id="ProtNLM"/>
    </source>
</evidence>
<dbReference type="OrthoDB" id="9999611at2759"/>
<dbReference type="EMBL" id="MCFF01000009">
    <property type="protein sequence ID" value="ORZ23789.1"/>
    <property type="molecule type" value="Genomic_DNA"/>
</dbReference>
<sequence>MSEKLSNTYQSAVGSAKQSVGDATGKHNLASSGAAEKAEAQSKQQAADAESCAHGTANNIKGGAQKLAGSVAGDEWLRTKGHGNAAKGDAQRNL</sequence>
<dbReference type="AlphaFoldDB" id="A0A1Y2GU65"/>
<protein>
    <recommendedName>
        <fullName evidence="4">CsbD-like domain-containing protein</fullName>
    </recommendedName>
</protein>
<evidence type="ECO:0000313" key="3">
    <source>
        <dbReference type="Proteomes" id="UP000193648"/>
    </source>
</evidence>
<dbReference type="InParanoid" id="A0A1Y2GU65"/>